<evidence type="ECO:0000313" key="2">
    <source>
        <dbReference type="EMBL" id="KAK4017661.1"/>
    </source>
</evidence>
<sequence length="106" mass="12598">MTHLRQERKQKSGHREKEKHDNKNIFKISEKEERKRSERRIGGIEEEFGTKGLLRLITSMVAWLRWQSACLVSRRSRVRVSLGPIRKFMEDTDIVSKLNYINGRMA</sequence>
<evidence type="ECO:0000313" key="3">
    <source>
        <dbReference type="Proteomes" id="UP001234178"/>
    </source>
</evidence>
<dbReference type="Proteomes" id="UP001234178">
    <property type="component" value="Unassembled WGS sequence"/>
</dbReference>
<name>A0ABQ9ZXN3_9CRUS</name>
<dbReference type="EMBL" id="JAOYFB010000012">
    <property type="protein sequence ID" value="KAK4017661.1"/>
    <property type="molecule type" value="Genomic_DNA"/>
</dbReference>
<accession>A0ABQ9ZXN3</accession>
<comment type="caution">
    <text evidence="2">The sequence shown here is derived from an EMBL/GenBank/DDBJ whole genome shotgun (WGS) entry which is preliminary data.</text>
</comment>
<keyword evidence="3" id="KW-1185">Reference proteome</keyword>
<evidence type="ECO:0000256" key="1">
    <source>
        <dbReference type="SAM" id="MobiDB-lite"/>
    </source>
</evidence>
<organism evidence="2 3">
    <name type="scientific">Daphnia magna</name>
    <dbReference type="NCBI Taxonomy" id="35525"/>
    <lineage>
        <taxon>Eukaryota</taxon>
        <taxon>Metazoa</taxon>
        <taxon>Ecdysozoa</taxon>
        <taxon>Arthropoda</taxon>
        <taxon>Crustacea</taxon>
        <taxon>Branchiopoda</taxon>
        <taxon>Diplostraca</taxon>
        <taxon>Cladocera</taxon>
        <taxon>Anomopoda</taxon>
        <taxon>Daphniidae</taxon>
        <taxon>Daphnia</taxon>
    </lineage>
</organism>
<gene>
    <name evidence="2" type="ORF">OUZ56_033353</name>
</gene>
<proteinExistence type="predicted"/>
<feature type="region of interest" description="Disordered" evidence="1">
    <location>
        <begin position="1"/>
        <end position="35"/>
    </location>
</feature>
<protein>
    <submittedName>
        <fullName evidence="2">Uncharacterized protein</fullName>
    </submittedName>
</protein>
<reference evidence="2 3" key="1">
    <citation type="journal article" date="2023" name="Nucleic Acids Res.">
        <title>The hologenome of Daphnia magna reveals possible DNA methylation and microbiome-mediated evolution of the host genome.</title>
        <authorList>
            <person name="Chaturvedi A."/>
            <person name="Li X."/>
            <person name="Dhandapani V."/>
            <person name="Marshall H."/>
            <person name="Kissane S."/>
            <person name="Cuenca-Cambronero M."/>
            <person name="Asole G."/>
            <person name="Calvet F."/>
            <person name="Ruiz-Romero M."/>
            <person name="Marangio P."/>
            <person name="Guigo R."/>
            <person name="Rago D."/>
            <person name="Mirbahai L."/>
            <person name="Eastwood N."/>
            <person name="Colbourne J.K."/>
            <person name="Zhou J."/>
            <person name="Mallon E."/>
            <person name="Orsini L."/>
        </authorList>
    </citation>
    <scope>NUCLEOTIDE SEQUENCE [LARGE SCALE GENOMIC DNA]</scope>
    <source>
        <strain evidence="2">LRV0_1</strain>
    </source>
</reference>